<accession>A0A451B8E0</accession>
<sequence length="55" mass="6380">MNNYPNIRVGYRVFKGFKIRSGFGVAKAEELEIAYTQKPCYLRKMDVVTSSEAFR</sequence>
<dbReference type="AlphaFoldDB" id="A0A451B8E0"/>
<reference evidence="3" key="1">
    <citation type="submission" date="2019-02" db="EMBL/GenBank/DDBJ databases">
        <authorList>
            <person name="Gruber-Vodicka R. H."/>
            <person name="Seah K. B. B."/>
        </authorList>
    </citation>
    <scope>NUCLEOTIDE SEQUENCE</scope>
    <source>
        <strain evidence="1">BECK_BZ197</strain>
        <strain evidence="3">BECK_BZ198</strain>
        <strain evidence="2">BECK_BZ199</strain>
    </source>
</reference>
<evidence type="ECO:0000313" key="2">
    <source>
        <dbReference type="EMBL" id="VFK26581.1"/>
    </source>
</evidence>
<evidence type="ECO:0000313" key="1">
    <source>
        <dbReference type="EMBL" id="VFK22988.1"/>
    </source>
</evidence>
<protein>
    <submittedName>
        <fullName evidence="3">Uncharacterized protein</fullName>
    </submittedName>
</protein>
<gene>
    <name evidence="1" type="ORF">BECKMB1821G_GA0114241_100362</name>
    <name evidence="3" type="ORF">BECKMB1821H_GA0114242_100626</name>
    <name evidence="2" type="ORF">BECKMB1821I_GA0114274_100148</name>
</gene>
<proteinExistence type="predicted"/>
<dbReference type="EMBL" id="CAADFQ010000001">
    <property type="protein sequence ID" value="VFK26581.1"/>
    <property type="molecule type" value="Genomic_DNA"/>
</dbReference>
<dbReference type="EMBL" id="CAADGH010000006">
    <property type="protein sequence ID" value="VFK74535.1"/>
    <property type="molecule type" value="Genomic_DNA"/>
</dbReference>
<organism evidence="3">
    <name type="scientific">Candidatus Kentrum sp. MB</name>
    <dbReference type="NCBI Taxonomy" id="2138164"/>
    <lineage>
        <taxon>Bacteria</taxon>
        <taxon>Pseudomonadati</taxon>
        <taxon>Pseudomonadota</taxon>
        <taxon>Gammaproteobacteria</taxon>
        <taxon>Candidatus Kentrum</taxon>
    </lineage>
</organism>
<dbReference type="EMBL" id="CAADFO010000003">
    <property type="protein sequence ID" value="VFK22988.1"/>
    <property type="molecule type" value="Genomic_DNA"/>
</dbReference>
<name>A0A451B8E0_9GAMM</name>
<evidence type="ECO:0000313" key="3">
    <source>
        <dbReference type="EMBL" id="VFK74535.1"/>
    </source>
</evidence>